<keyword evidence="3" id="KW-1185">Reference proteome</keyword>
<gene>
    <name evidence="2" type="ORF">VNO78_25002</name>
</gene>
<evidence type="ECO:0000313" key="3">
    <source>
        <dbReference type="Proteomes" id="UP001386955"/>
    </source>
</evidence>
<dbReference type="AlphaFoldDB" id="A0AAN9S8Q9"/>
<evidence type="ECO:0000313" key="2">
    <source>
        <dbReference type="EMBL" id="KAK7389724.1"/>
    </source>
</evidence>
<feature type="region of interest" description="Disordered" evidence="1">
    <location>
        <begin position="1"/>
        <end position="21"/>
    </location>
</feature>
<proteinExistence type="predicted"/>
<protein>
    <submittedName>
        <fullName evidence="2">Uncharacterized protein</fullName>
    </submittedName>
</protein>
<name>A0AAN9S8Q9_PSOTE</name>
<dbReference type="EMBL" id="JAYMYS010000006">
    <property type="protein sequence ID" value="KAK7389724.1"/>
    <property type="molecule type" value="Genomic_DNA"/>
</dbReference>
<dbReference type="Proteomes" id="UP001386955">
    <property type="component" value="Unassembled WGS sequence"/>
</dbReference>
<sequence>MVPDYENEATAEGIPSGATITGMETTFQAENYFSPIGNENNNMQTPFETTKEDEFLNSIFVDGNLAINEET</sequence>
<comment type="caution">
    <text evidence="2">The sequence shown here is derived from an EMBL/GenBank/DDBJ whole genome shotgun (WGS) entry which is preliminary data.</text>
</comment>
<evidence type="ECO:0000256" key="1">
    <source>
        <dbReference type="SAM" id="MobiDB-lite"/>
    </source>
</evidence>
<reference evidence="2 3" key="1">
    <citation type="submission" date="2024-01" db="EMBL/GenBank/DDBJ databases">
        <title>The genomes of 5 underutilized Papilionoideae crops provide insights into root nodulation and disease resistanc.</title>
        <authorList>
            <person name="Jiang F."/>
        </authorList>
    </citation>
    <scope>NUCLEOTIDE SEQUENCE [LARGE SCALE GENOMIC DNA]</scope>
    <source>
        <strain evidence="2">DUOXIRENSHENG_FW03</strain>
        <tissue evidence="2">Leaves</tissue>
    </source>
</reference>
<accession>A0AAN9S8Q9</accession>
<organism evidence="2 3">
    <name type="scientific">Psophocarpus tetragonolobus</name>
    <name type="common">Winged bean</name>
    <name type="synonym">Dolichos tetragonolobus</name>
    <dbReference type="NCBI Taxonomy" id="3891"/>
    <lineage>
        <taxon>Eukaryota</taxon>
        <taxon>Viridiplantae</taxon>
        <taxon>Streptophyta</taxon>
        <taxon>Embryophyta</taxon>
        <taxon>Tracheophyta</taxon>
        <taxon>Spermatophyta</taxon>
        <taxon>Magnoliopsida</taxon>
        <taxon>eudicotyledons</taxon>
        <taxon>Gunneridae</taxon>
        <taxon>Pentapetalae</taxon>
        <taxon>rosids</taxon>
        <taxon>fabids</taxon>
        <taxon>Fabales</taxon>
        <taxon>Fabaceae</taxon>
        <taxon>Papilionoideae</taxon>
        <taxon>50 kb inversion clade</taxon>
        <taxon>NPAAA clade</taxon>
        <taxon>indigoferoid/millettioid clade</taxon>
        <taxon>Phaseoleae</taxon>
        <taxon>Psophocarpus</taxon>
    </lineage>
</organism>